<accession>A0A0W0FRR1</accession>
<gene>
    <name evidence="3" type="ORF">WG66_8416</name>
</gene>
<dbReference type="eggNOG" id="ENOG502RWWV">
    <property type="taxonomic scope" value="Eukaryota"/>
</dbReference>
<dbReference type="Gene3D" id="3.20.20.80">
    <property type="entry name" value="Glycosidases"/>
    <property type="match status" value="1"/>
</dbReference>
<dbReference type="Pfam" id="PF16862">
    <property type="entry name" value="Glyco_hydro_79C"/>
    <property type="match status" value="1"/>
</dbReference>
<dbReference type="AlphaFoldDB" id="A0A0W0FRR1"/>
<feature type="signal peptide" evidence="1">
    <location>
        <begin position="1"/>
        <end position="19"/>
    </location>
</feature>
<dbReference type="Proteomes" id="UP000054988">
    <property type="component" value="Unassembled WGS sequence"/>
</dbReference>
<dbReference type="InterPro" id="IPR052974">
    <property type="entry name" value="GH79_Enzymes"/>
</dbReference>
<evidence type="ECO:0000259" key="2">
    <source>
        <dbReference type="Pfam" id="PF16862"/>
    </source>
</evidence>
<evidence type="ECO:0000256" key="1">
    <source>
        <dbReference type="SAM" id="SignalP"/>
    </source>
</evidence>
<protein>
    <recommendedName>
        <fullName evidence="2">Beta-glucuronidase C-terminal domain-containing protein</fullName>
    </recommendedName>
</protein>
<proteinExistence type="predicted"/>
<organism evidence="3 4">
    <name type="scientific">Moniliophthora roreri</name>
    <name type="common">Frosty pod rot fungus</name>
    <name type="synonym">Monilia roreri</name>
    <dbReference type="NCBI Taxonomy" id="221103"/>
    <lineage>
        <taxon>Eukaryota</taxon>
        <taxon>Fungi</taxon>
        <taxon>Dikarya</taxon>
        <taxon>Basidiomycota</taxon>
        <taxon>Agaricomycotina</taxon>
        <taxon>Agaricomycetes</taxon>
        <taxon>Agaricomycetidae</taxon>
        <taxon>Agaricales</taxon>
        <taxon>Marasmiineae</taxon>
        <taxon>Marasmiaceae</taxon>
        <taxon>Moniliophthora</taxon>
    </lineage>
</organism>
<evidence type="ECO:0000313" key="4">
    <source>
        <dbReference type="Proteomes" id="UP000054988"/>
    </source>
</evidence>
<dbReference type="PANTHER" id="PTHR36183:SF2">
    <property type="entry name" value="BETA-GLUCURONIDASE C-TERMINAL DOMAIN-CONTAINING PROTEIN"/>
    <property type="match status" value="1"/>
</dbReference>
<reference evidence="3 4" key="1">
    <citation type="submission" date="2015-12" db="EMBL/GenBank/DDBJ databases">
        <title>Draft genome sequence of Moniliophthora roreri, the causal agent of frosty pod rot of cacao.</title>
        <authorList>
            <person name="Aime M.C."/>
            <person name="Diaz-Valderrama J.R."/>
            <person name="Kijpornyongpan T."/>
            <person name="Phillips-Mora W."/>
        </authorList>
    </citation>
    <scope>NUCLEOTIDE SEQUENCE [LARGE SCALE GENOMIC DNA]</scope>
    <source>
        <strain evidence="3 4">MCA 2952</strain>
    </source>
</reference>
<sequence length="542" mass="59087">MKFFRPIIYMSLLFDAVRGVLNDGVLKLQGPASLPDTASHPLHPSLASFSIETAFFITYVGNVTHPNLLTKNLLENLKERTGRPAEIRIGGITADSTYWDPSLEAAAFNFITDDGVLHNTTIGPGFWDAVRELLPEGTEITMNLNLHDLNYRGALEVAQSASEGLNPGQLVALEIGNEPDHYLSFTPQNYSEIWTLWSKDISTALNFSNPMFQVAATAEDPLWPYDAPGATQQLGCVSALRAGVNNASTVKLCSEHTYQYSVCDPPRIAVATLPNLVNHTRLAMYLDLWQPRIKFVRDELGPDSYLIGEYSSVSCSGRNGVSNTFGQALWLLDTTFYGASLNVSRQDVYASRRSTCIAKLYTAQPWWTESLQYVVSCRQPERSKTLGHSKTMRIANIYPGRQANGSTITAGGGDTSAGQLVAYGFWDTSTPSGTAFPVKFALLNLQIFNQTSNYTRPSAIFDISLFLPEQNTSVIVRHMQAPGADVKAGNLTTWAGQTFASGSAKGEVVEECVNDGKVTVEASGAALVIMNRKSEMNSAACS</sequence>
<dbReference type="SUPFAM" id="SSF51445">
    <property type="entry name" value="(Trans)glycosidases"/>
    <property type="match status" value="1"/>
</dbReference>
<comment type="caution">
    <text evidence="3">The sequence shown here is derived from an EMBL/GenBank/DDBJ whole genome shotgun (WGS) entry which is preliminary data.</text>
</comment>
<dbReference type="InterPro" id="IPR017853">
    <property type="entry name" value="GH"/>
</dbReference>
<feature type="domain" description="Beta-glucuronidase C-terminal" evidence="2">
    <location>
        <begin position="423"/>
        <end position="527"/>
    </location>
</feature>
<keyword evidence="1" id="KW-0732">Signal</keyword>
<dbReference type="EMBL" id="LATX01001714">
    <property type="protein sequence ID" value="KTB38980.1"/>
    <property type="molecule type" value="Genomic_DNA"/>
</dbReference>
<feature type="chain" id="PRO_5006902080" description="Beta-glucuronidase C-terminal domain-containing protein" evidence="1">
    <location>
        <begin position="20"/>
        <end position="542"/>
    </location>
</feature>
<name>A0A0W0FRR1_MONRR</name>
<dbReference type="PANTHER" id="PTHR36183">
    <property type="entry name" value="BETA-GLUCURONIDASE"/>
    <property type="match status" value="1"/>
</dbReference>
<evidence type="ECO:0000313" key="3">
    <source>
        <dbReference type="EMBL" id="KTB38980.1"/>
    </source>
</evidence>
<dbReference type="InterPro" id="IPR031728">
    <property type="entry name" value="GlcAase_C"/>
</dbReference>